<name>A0ACA9MM95_9GLOM</name>
<reference evidence="1" key="1">
    <citation type="submission" date="2021-06" db="EMBL/GenBank/DDBJ databases">
        <authorList>
            <person name="Kallberg Y."/>
            <person name="Tangrot J."/>
            <person name="Rosling A."/>
        </authorList>
    </citation>
    <scope>NUCLEOTIDE SEQUENCE</scope>
    <source>
        <strain evidence="1">IL203A</strain>
    </source>
</reference>
<protein>
    <submittedName>
        <fullName evidence="1">2369_t:CDS:1</fullName>
    </submittedName>
</protein>
<evidence type="ECO:0000313" key="1">
    <source>
        <dbReference type="EMBL" id="CAG8592271.1"/>
    </source>
</evidence>
<comment type="caution">
    <text evidence="1">The sequence shown here is derived from an EMBL/GenBank/DDBJ whole genome shotgun (WGS) entry which is preliminary data.</text>
</comment>
<gene>
    <name evidence="1" type="ORF">DHETER_LOCUS6906</name>
</gene>
<dbReference type="EMBL" id="CAJVPU010009200">
    <property type="protein sequence ID" value="CAG8592271.1"/>
    <property type="molecule type" value="Genomic_DNA"/>
</dbReference>
<keyword evidence="2" id="KW-1185">Reference proteome</keyword>
<accession>A0ACA9MM95</accession>
<dbReference type="Proteomes" id="UP000789702">
    <property type="component" value="Unassembled WGS sequence"/>
</dbReference>
<organism evidence="1 2">
    <name type="scientific">Dentiscutata heterogama</name>
    <dbReference type="NCBI Taxonomy" id="1316150"/>
    <lineage>
        <taxon>Eukaryota</taxon>
        <taxon>Fungi</taxon>
        <taxon>Fungi incertae sedis</taxon>
        <taxon>Mucoromycota</taxon>
        <taxon>Glomeromycotina</taxon>
        <taxon>Glomeromycetes</taxon>
        <taxon>Diversisporales</taxon>
        <taxon>Gigasporaceae</taxon>
        <taxon>Dentiscutata</taxon>
    </lineage>
</organism>
<evidence type="ECO:0000313" key="2">
    <source>
        <dbReference type="Proteomes" id="UP000789702"/>
    </source>
</evidence>
<proteinExistence type="predicted"/>
<sequence length="132" mass="14804">MTKSYEAVDQTYQLNNQSSQKIKSTGTSIQPTTNDFSPTLMSDDYMNHCIFGNNYLFESTSSSFGLQTPASNGNLSTSEQPLHLYQATTLNDWNNSLVSIDNNNDLTLLISNDNSSTLFPYYMETLSHTDIF</sequence>